<evidence type="ECO:0000256" key="3">
    <source>
        <dbReference type="ARBA" id="ARBA00022989"/>
    </source>
</evidence>
<feature type="transmembrane region" description="Helical" evidence="5">
    <location>
        <begin position="300"/>
        <end position="317"/>
    </location>
</feature>
<feature type="transmembrane region" description="Helical" evidence="5">
    <location>
        <begin position="355"/>
        <end position="376"/>
    </location>
</feature>
<evidence type="ECO:0000256" key="2">
    <source>
        <dbReference type="ARBA" id="ARBA00022692"/>
    </source>
</evidence>
<dbReference type="SUPFAM" id="SSF52096">
    <property type="entry name" value="ClpP/crotonase"/>
    <property type="match status" value="1"/>
</dbReference>
<dbReference type="Proteomes" id="UP000008841">
    <property type="component" value="Chromosome"/>
</dbReference>
<evidence type="ECO:0000256" key="1">
    <source>
        <dbReference type="ARBA" id="ARBA00004141"/>
    </source>
</evidence>
<dbReference type="Gene3D" id="2.40.50.140">
    <property type="entry name" value="Nucleic acid-binding proteins"/>
    <property type="match status" value="1"/>
</dbReference>
<organism evidence="9 10">
    <name type="scientific">Chlorobium limicola (strain DSM 245 / NBRC 103803 / 6330)</name>
    <dbReference type="NCBI Taxonomy" id="290315"/>
    <lineage>
        <taxon>Bacteria</taxon>
        <taxon>Pseudomonadati</taxon>
        <taxon>Chlorobiota</taxon>
        <taxon>Chlorobiia</taxon>
        <taxon>Chlorobiales</taxon>
        <taxon>Chlorobiaceae</taxon>
        <taxon>Chlorobium/Pelodictyon group</taxon>
        <taxon>Chlorobium</taxon>
    </lineage>
</organism>
<dbReference type="InterPro" id="IPR056739">
    <property type="entry name" value="NfeD_membrane"/>
</dbReference>
<dbReference type="InterPro" id="IPR029045">
    <property type="entry name" value="ClpP/crotonase-like_dom_sf"/>
</dbReference>
<dbReference type="InterPro" id="IPR052165">
    <property type="entry name" value="Membrane_assoc_protease"/>
</dbReference>
<dbReference type="SUPFAM" id="SSF141322">
    <property type="entry name" value="NfeD domain-like"/>
    <property type="match status" value="1"/>
</dbReference>
<feature type="transmembrane region" description="Helical" evidence="5">
    <location>
        <begin position="251"/>
        <end position="270"/>
    </location>
</feature>
<feature type="domain" description="NfeD integral membrane" evidence="7">
    <location>
        <begin position="255"/>
        <end position="372"/>
    </location>
</feature>
<proteinExistence type="predicted"/>
<dbReference type="InterPro" id="IPR002810">
    <property type="entry name" value="NfeD-like_C"/>
</dbReference>
<evidence type="ECO:0000256" key="4">
    <source>
        <dbReference type="ARBA" id="ARBA00023136"/>
    </source>
</evidence>
<feature type="domain" description="NfeD1b N-terminal" evidence="8">
    <location>
        <begin position="43"/>
        <end position="186"/>
    </location>
</feature>
<evidence type="ECO:0000256" key="5">
    <source>
        <dbReference type="SAM" id="Phobius"/>
    </source>
</evidence>
<dbReference type="Pfam" id="PF01957">
    <property type="entry name" value="NfeD"/>
    <property type="match status" value="1"/>
</dbReference>
<sequence precursor="true">MFSPNILSMAGFGYFRNCVAFLFILVSVLFPSGQGYAAEQVTVSRIVLTGSVNPASADYFSRALEQAHADGSVALLVELDTPGGLVSSLRLMVQDVLASKIPVIVYVSPSGAQAASAGALLMLSAHVAAMSPGTEIGAAHPAGMGGGDKDGDVMSKKAASDLAAYARSLAELRGRNPEWAEQAVRQSRASSAQEAIRIGVIDLIAATPSMLLREIDGKRVKVGGRELVLETARARLSVIEPAFQEQALMRIADPNIAYILFLAGLVGLYFELANPGAIFPGVAGAVSLLLGLYAMQMLPVSITGALLLALGVLFLGLELFVTSGGVLAIAGLIALFAGSLMLFGTPGSGTELSLFVFLPVFVVFAVAAGAIVRVVLSSSSARQLSGQEGLLGESGRVVRQIERASAGKVFVHGELWEAVADEKLPEGTSIRVTGITGLQLQVTKTEE</sequence>
<dbReference type="EMBL" id="CP001097">
    <property type="protein sequence ID" value="ACD89943.1"/>
    <property type="molecule type" value="Genomic_DNA"/>
</dbReference>
<dbReference type="InterPro" id="IPR056738">
    <property type="entry name" value="NfeD1b_N"/>
</dbReference>
<dbReference type="eggNOG" id="COG1030">
    <property type="taxonomic scope" value="Bacteria"/>
</dbReference>
<evidence type="ECO:0000259" key="8">
    <source>
        <dbReference type="Pfam" id="PF25145"/>
    </source>
</evidence>
<evidence type="ECO:0000313" key="10">
    <source>
        <dbReference type="Proteomes" id="UP000008841"/>
    </source>
</evidence>
<dbReference type="Gene3D" id="3.90.226.10">
    <property type="entry name" value="2-enoyl-CoA Hydratase, Chain A, domain 1"/>
    <property type="match status" value="1"/>
</dbReference>
<keyword evidence="4 5" id="KW-0472">Membrane</keyword>
<feature type="domain" description="NfeD-like C-terminal" evidence="6">
    <location>
        <begin position="388"/>
        <end position="444"/>
    </location>
</feature>
<dbReference type="KEGG" id="cli:Clim_0864"/>
<evidence type="ECO:0000259" key="6">
    <source>
        <dbReference type="Pfam" id="PF01957"/>
    </source>
</evidence>
<reference evidence="9 10" key="1">
    <citation type="submission" date="2008-05" db="EMBL/GenBank/DDBJ databases">
        <title>Complete sequence of Chlorobium limicola DSM 245.</title>
        <authorList>
            <consortium name="US DOE Joint Genome Institute"/>
            <person name="Lucas S."/>
            <person name="Copeland A."/>
            <person name="Lapidus A."/>
            <person name="Glavina del Rio T."/>
            <person name="Dalin E."/>
            <person name="Tice H."/>
            <person name="Bruce D."/>
            <person name="Goodwin L."/>
            <person name="Pitluck S."/>
            <person name="Schmutz J."/>
            <person name="Larimer F."/>
            <person name="Land M."/>
            <person name="Hauser L."/>
            <person name="Kyrpides N."/>
            <person name="Ovchinnikova G."/>
            <person name="Zhao F."/>
            <person name="Li T."/>
            <person name="Liu Z."/>
            <person name="Overmann J."/>
            <person name="Bryant D.A."/>
            <person name="Richardson P."/>
        </authorList>
    </citation>
    <scope>NUCLEOTIDE SEQUENCE [LARGE SCALE GENOMIC DNA]</scope>
    <source>
        <strain evidence="10">DSM 245 / NBRC 103803 / 6330</strain>
    </source>
</reference>
<dbReference type="PANTHER" id="PTHR33507">
    <property type="entry name" value="INNER MEMBRANE PROTEIN YBBJ"/>
    <property type="match status" value="1"/>
</dbReference>
<dbReference type="Pfam" id="PF25145">
    <property type="entry name" value="NfeD1b_N"/>
    <property type="match status" value="1"/>
</dbReference>
<keyword evidence="2 5" id="KW-0812">Transmembrane</keyword>
<dbReference type="Pfam" id="PF24961">
    <property type="entry name" value="NfeD_membrane"/>
    <property type="match status" value="1"/>
</dbReference>
<dbReference type="STRING" id="290315.Clim_0864"/>
<protein>
    <submittedName>
        <fullName evidence="9">Uncharacterized protein</fullName>
    </submittedName>
</protein>
<evidence type="ECO:0000313" key="9">
    <source>
        <dbReference type="EMBL" id="ACD89943.1"/>
    </source>
</evidence>
<dbReference type="HOGENOM" id="CLU_024619_1_0_10"/>
<evidence type="ECO:0000259" key="7">
    <source>
        <dbReference type="Pfam" id="PF24961"/>
    </source>
</evidence>
<dbReference type="PANTHER" id="PTHR33507:SF4">
    <property type="entry name" value="NODULATION COMPETITIVENESS PROTEIN NFED"/>
    <property type="match status" value="1"/>
</dbReference>
<name>B3EIB3_CHLL2</name>
<accession>B3EIB3</accession>
<gene>
    <name evidence="9" type="ordered locus">Clim_0864</name>
</gene>
<dbReference type="GO" id="GO:0016020">
    <property type="term" value="C:membrane"/>
    <property type="evidence" value="ECO:0007669"/>
    <property type="project" value="UniProtKB-SubCell"/>
</dbReference>
<comment type="subcellular location">
    <subcellularLocation>
        <location evidence="1">Membrane</location>
        <topology evidence="1">Multi-pass membrane protein</topology>
    </subcellularLocation>
</comment>
<keyword evidence="3 5" id="KW-1133">Transmembrane helix</keyword>
<dbReference type="InterPro" id="IPR012340">
    <property type="entry name" value="NA-bd_OB-fold"/>
</dbReference>
<dbReference type="AlphaFoldDB" id="B3EIB3"/>
<feature type="transmembrane region" description="Helical" evidence="5">
    <location>
        <begin position="324"/>
        <end position="343"/>
    </location>
</feature>
<dbReference type="CDD" id="cd07020">
    <property type="entry name" value="Clp_protease_NfeD_1"/>
    <property type="match status" value="1"/>
</dbReference>